<name>A0A7D9I9M5_PARCT</name>
<feature type="non-terminal residue" evidence="1">
    <location>
        <position position="1"/>
    </location>
</feature>
<sequence length="587" mass="65146">NPRYKEVLAALEVEEVDEELPTVTPSEQPHTSAQADGLWRDQLQRAINIEHLDVDDLDWVADGCAAEDIRKKLDELFASWVGHLVRGERAPARSHQPTTGAANPNRELDPRRRRRAQYSAIQHLYGRKPSAAAHKVLDGSWECDDPCPTPTLEDFRTAWQPIFETPSIKDNRRPACVGQVKWEIVSPVTPGELEQVLTEGASSAPGPDGVKLKDVIGLGIGELCSHFNLWLLCGSQPSAMCVGRTIYIPKGSESSDALKYRPITIASHILRVFHKIMARRFDAFLPLKYTQKGFRSGDGIAQHILSLQAIIDGAKRQRKPFNLVFLDVRKAFDSVSHDTIVLAMRRLGCPDPFLSYIRDLYLRSSTVIEHNGERSAPIFTRRGVKQGDPLSPFMFNAVIDWAFSSLDDHVGFSFGHVRVNNLGYADDVALLSDTRAGLRSQLGKFESHLAKGGLTISAGTEGKSSSLSIVVDGKAKRWVVNQTPFLATNEGIIPSLSASGEYRYLGIMLGSGGAKVRSSLRAELLQGLQNITRAPLKPHQRLRILRNFLLPKYLHELVLAPVADGWLNWLDTTIRANVIIKHNNTFS</sequence>
<evidence type="ECO:0000313" key="2">
    <source>
        <dbReference type="Proteomes" id="UP001152795"/>
    </source>
</evidence>
<dbReference type="InterPro" id="IPR043502">
    <property type="entry name" value="DNA/RNA_pol_sf"/>
</dbReference>
<gene>
    <name evidence="1" type="ORF">PACLA_8A077920</name>
</gene>
<dbReference type="PROSITE" id="PS50878">
    <property type="entry name" value="RT_POL"/>
    <property type="match status" value="1"/>
</dbReference>
<dbReference type="AlphaFoldDB" id="A0A7D9I9M5"/>
<dbReference type="SUPFAM" id="SSF56672">
    <property type="entry name" value="DNA/RNA polymerases"/>
    <property type="match status" value="1"/>
</dbReference>
<keyword evidence="2" id="KW-1185">Reference proteome</keyword>
<evidence type="ECO:0000313" key="1">
    <source>
        <dbReference type="EMBL" id="CAB4000926.1"/>
    </source>
</evidence>
<accession>A0A7D9I9M5</accession>
<dbReference type="InterPro" id="IPR000477">
    <property type="entry name" value="RT_dom"/>
</dbReference>
<dbReference type="EMBL" id="CACRXK020003962">
    <property type="protein sequence ID" value="CAB4000926.1"/>
    <property type="molecule type" value="Genomic_DNA"/>
</dbReference>
<dbReference type="Proteomes" id="UP001152795">
    <property type="component" value="Unassembled WGS sequence"/>
</dbReference>
<protein>
    <submittedName>
        <fullName evidence="1">Uncharacterized protein</fullName>
    </submittedName>
</protein>
<dbReference type="OrthoDB" id="6286681at2759"/>
<comment type="caution">
    <text evidence="1">The sequence shown here is derived from an EMBL/GenBank/DDBJ whole genome shotgun (WGS) entry which is preliminary data.</text>
</comment>
<proteinExistence type="predicted"/>
<dbReference type="PANTHER" id="PTHR19446">
    <property type="entry name" value="REVERSE TRANSCRIPTASES"/>
    <property type="match status" value="1"/>
</dbReference>
<dbReference type="Pfam" id="PF00078">
    <property type="entry name" value="RVT_1"/>
    <property type="match status" value="1"/>
</dbReference>
<reference evidence="1" key="1">
    <citation type="submission" date="2020-04" db="EMBL/GenBank/DDBJ databases">
        <authorList>
            <person name="Alioto T."/>
            <person name="Alioto T."/>
            <person name="Gomez Garrido J."/>
        </authorList>
    </citation>
    <scope>NUCLEOTIDE SEQUENCE</scope>
    <source>
        <strain evidence="1">A484AB</strain>
    </source>
</reference>
<dbReference type="CDD" id="cd01650">
    <property type="entry name" value="RT_nLTR_like"/>
    <property type="match status" value="1"/>
</dbReference>
<organism evidence="1 2">
    <name type="scientific">Paramuricea clavata</name>
    <name type="common">Red gorgonian</name>
    <name type="synonym">Violescent sea-whip</name>
    <dbReference type="NCBI Taxonomy" id="317549"/>
    <lineage>
        <taxon>Eukaryota</taxon>
        <taxon>Metazoa</taxon>
        <taxon>Cnidaria</taxon>
        <taxon>Anthozoa</taxon>
        <taxon>Octocorallia</taxon>
        <taxon>Malacalcyonacea</taxon>
        <taxon>Plexauridae</taxon>
        <taxon>Paramuricea</taxon>
    </lineage>
</organism>